<dbReference type="GO" id="GO:0048364">
    <property type="term" value="P:root development"/>
    <property type="evidence" value="ECO:0007669"/>
    <property type="project" value="InterPro"/>
</dbReference>
<evidence type="ECO:0008006" key="3">
    <source>
        <dbReference type="Google" id="ProtNLM"/>
    </source>
</evidence>
<gene>
    <name evidence="1" type="ORF">K7X08_014706</name>
</gene>
<dbReference type="OrthoDB" id="1701699at2759"/>
<dbReference type="InterPro" id="IPR004320">
    <property type="entry name" value="BPS1_pln"/>
</dbReference>
<dbReference type="Proteomes" id="UP001152561">
    <property type="component" value="Unassembled WGS sequence"/>
</dbReference>
<accession>A0A9Q1R4L7</accession>
<dbReference type="Pfam" id="PF03087">
    <property type="entry name" value="BPS1"/>
    <property type="match status" value="2"/>
</dbReference>
<sequence>MENLKITNHVRSTSLPTATHPLIASAEENLQRLKSSKGTSASSHSRICERLDGLSKLYKYVDDVLRLPLSEQVLSHEKHSKWYERVSNRSLKVLDTCNVIKDAFSQMKESVQLLESSLRRKRSGESNLSNEIDAYMVSNNKFKKMICKSIRDLKNEKKSNIIKTEDSDFASLISLIEGVEDISLTILELTLSFISHPKMRSKATGWCFVSKLLKPKRISCEGTDISEVEKLHMELLILQNKKIDYSQMQSVLKRLVTFESSIQELEDGLEAIFSSRNSMALPNFDALRDLHDSANDLLHSPVMKREIAHQGQEKWVHEVSETSLKMLEVCATTNDVLLLVKDHIHDLKSTFRRIRFGDNKFAVSFHGQRKKLKKEILKRLHSLKGMKSSKLSLASDSKNNLMVVVSVLREVKLATMSIVESLMSMPSPNNKKLSKGYSFGSKLMRVNSLSSWGKCDAMTLQCVNKRLEAVEIVIEDLGGELECIIRGLIRTRVSLLNILTY</sequence>
<protein>
    <recommendedName>
        <fullName evidence="3">DUF241 domain protein</fullName>
    </recommendedName>
</protein>
<name>A0A9Q1R4L7_9SOLA</name>
<comment type="caution">
    <text evidence="1">The sequence shown here is derived from an EMBL/GenBank/DDBJ whole genome shotgun (WGS) entry which is preliminary data.</text>
</comment>
<proteinExistence type="predicted"/>
<evidence type="ECO:0000313" key="1">
    <source>
        <dbReference type="EMBL" id="KAJ8538166.1"/>
    </source>
</evidence>
<dbReference type="EMBL" id="JAJAGQ010000017">
    <property type="protein sequence ID" value="KAJ8538166.1"/>
    <property type="molecule type" value="Genomic_DNA"/>
</dbReference>
<dbReference type="PANTHER" id="PTHR33070">
    <property type="entry name" value="OS06G0725500 PROTEIN"/>
    <property type="match status" value="1"/>
</dbReference>
<dbReference type="AlphaFoldDB" id="A0A9Q1R4L7"/>
<dbReference type="PANTHER" id="PTHR33070:SF115">
    <property type="entry name" value="T23E18.15"/>
    <property type="match status" value="1"/>
</dbReference>
<organism evidence="1 2">
    <name type="scientific">Anisodus acutangulus</name>
    <dbReference type="NCBI Taxonomy" id="402998"/>
    <lineage>
        <taxon>Eukaryota</taxon>
        <taxon>Viridiplantae</taxon>
        <taxon>Streptophyta</taxon>
        <taxon>Embryophyta</taxon>
        <taxon>Tracheophyta</taxon>
        <taxon>Spermatophyta</taxon>
        <taxon>Magnoliopsida</taxon>
        <taxon>eudicotyledons</taxon>
        <taxon>Gunneridae</taxon>
        <taxon>Pentapetalae</taxon>
        <taxon>asterids</taxon>
        <taxon>lamiids</taxon>
        <taxon>Solanales</taxon>
        <taxon>Solanaceae</taxon>
        <taxon>Solanoideae</taxon>
        <taxon>Hyoscyameae</taxon>
        <taxon>Anisodus</taxon>
    </lineage>
</organism>
<keyword evidence="2" id="KW-1185">Reference proteome</keyword>
<evidence type="ECO:0000313" key="2">
    <source>
        <dbReference type="Proteomes" id="UP001152561"/>
    </source>
</evidence>
<reference evidence="2" key="1">
    <citation type="journal article" date="2023" name="Proc. Natl. Acad. Sci. U.S.A.">
        <title>Genomic and structural basis for evolution of tropane alkaloid biosynthesis.</title>
        <authorList>
            <person name="Wanga Y.-J."/>
            <person name="Taina T."/>
            <person name="Yua J.-Y."/>
            <person name="Lia J."/>
            <person name="Xua B."/>
            <person name="Chenc J."/>
            <person name="D'Auriad J.C."/>
            <person name="Huanga J.-P."/>
            <person name="Huanga S.-X."/>
        </authorList>
    </citation>
    <scope>NUCLEOTIDE SEQUENCE [LARGE SCALE GENOMIC DNA]</scope>
    <source>
        <strain evidence="2">cv. KIB-2019</strain>
    </source>
</reference>
<dbReference type="GO" id="GO:0048367">
    <property type="term" value="P:shoot system development"/>
    <property type="evidence" value="ECO:0007669"/>
    <property type="project" value="InterPro"/>
</dbReference>